<dbReference type="Gene3D" id="2.60.40.10">
    <property type="entry name" value="Immunoglobulins"/>
    <property type="match status" value="1"/>
</dbReference>
<accession>A0A9X2B0X6</accession>
<dbReference type="GO" id="GO:0016020">
    <property type="term" value="C:membrane"/>
    <property type="evidence" value="ECO:0007669"/>
    <property type="project" value="InterPro"/>
</dbReference>
<dbReference type="InterPro" id="IPR013783">
    <property type="entry name" value="Ig-like_fold"/>
</dbReference>
<gene>
    <name evidence="3" type="ORF">LNL84_19625</name>
</gene>
<dbReference type="EMBL" id="JAJNNZ010000049">
    <property type="protein sequence ID" value="MCJ2379003.1"/>
    <property type="molecule type" value="Genomic_DNA"/>
</dbReference>
<dbReference type="AlphaFoldDB" id="A0A9X2B0X6"/>
<dbReference type="GO" id="GO:0007156">
    <property type="term" value="P:homophilic cell adhesion via plasma membrane adhesion molecules"/>
    <property type="evidence" value="ECO:0007669"/>
    <property type="project" value="InterPro"/>
</dbReference>
<dbReference type="RefSeq" id="WP_244359556.1">
    <property type="nucleotide sequence ID" value="NZ_JAJNNZ010000049.1"/>
</dbReference>
<dbReference type="InterPro" id="IPR010221">
    <property type="entry name" value="VCBS_dom"/>
</dbReference>
<dbReference type="NCBIfam" id="TIGR01965">
    <property type="entry name" value="VCBS_repeat"/>
    <property type="match status" value="3"/>
</dbReference>
<dbReference type="InterPro" id="IPR002126">
    <property type="entry name" value="Cadherin-like_dom"/>
</dbReference>
<feature type="domain" description="Cadherin" evidence="2">
    <location>
        <begin position="167"/>
        <end position="254"/>
    </location>
</feature>
<feature type="compositionally biased region" description="Basic and acidic residues" evidence="1">
    <location>
        <begin position="265"/>
        <end position="280"/>
    </location>
</feature>
<feature type="non-terminal residue" evidence="3">
    <location>
        <position position="280"/>
    </location>
</feature>
<proteinExistence type="predicted"/>
<sequence>DDGSYEFDASSYDSLGKDEKLVLEIPVTVTDEHNATAQTTLTITVTGTNDAPVAIADSQTTDEDTALKDSVPEASDIDGRVKSYELESDLSDGKGELVFKPNGNYTFKPGEDFQALEPGQSQEVSFTYVAVDNNGAKSEPQTITITVTGTNDAPVAEAKTDSVIEDTVITGAMSATDVDLADNAELTFSTDSTVEGLTFNDDGSYEFDASSYDSLGKGEKLVLEIPVTVTDEHDAAAQTTMTITVTGTNDAPVAKADTQTTNEDTVLKESVPEATDVDGR</sequence>
<evidence type="ECO:0000313" key="4">
    <source>
        <dbReference type="Proteomes" id="UP001139488"/>
    </source>
</evidence>
<evidence type="ECO:0000313" key="3">
    <source>
        <dbReference type="EMBL" id="MCJ2379003.1"/>
    </source>
</evidence>
<dbReference type="GO" id="GO:0005509">
    <property type="term" value="F:calcium ion binding"/>
    <property type="evidence" value="ECO:0007669"/>
    <property type="project" value="InterPro"/>
</dbReference>
<reference evidence="3" key="1">
    <citation type="submission" date="2021-11" db="EMBL/GenBank/DDBJ databases">
        <title>Vibrio ZSDE26 sp. nov. and Vibrio ZSDZ34 sp. nov., isolated from coastal seawater in Qingdao.</title>
        <authorList>
            <person name="Zhang P."/>
        </authorList>
    </citation>
    <scope>NUCLEOTIDE SEQUENCE</scope>
    <source>
        <strain evidence="3">ZSDZ34</strain>
    </source>
</reference>
<dbReference type="PANTHER" id="PTHR14139">
    <property type="entry name" value="CALSYNTENIN"/>
    <property type="match status" value="1"/>
</dbReference>
<protein>
    <submittedName>
        <fullName evidence="3">Ig-like domain-containing protein</fullName>
    </submittedName>
</protein>
<keyword evidence="4" id="KW-1185">Reference proteome</keyword>
<comment type="caution">
    <text evidence="3">The sequence shown here is derived from an EMBL/GenBank/DDBJ whole genome shotgun (WGS) entry which is preliminary data.</text>
</comment>
<organism evidence="3 4">
    <name type="scientific">Vibrio gelatinilyticus</name>
    <dbReference type="NCBI Taxonomy" id="2893468"/>
    <lineage>
        <taxon>Bacteria</taxon>
        <taxon>Pseudomonadati</taxon>
        <taxon>Pseudomonadota</taxon>
        <taxon>Gammaproteobacteria</taxon>
        <taxon>Vibrionales</taxon>
        <taxon>Vibrionaceae</taxon>
        <taxon>Vibrio</taxon>
    </lineage>
</organism>
<dbReference type="Proteomes" id="UP001139488">
    <property type="component" value="Unassembled WGS sequence"/>
</dbReference>
<dbReference type="PROSITE" id="PS50268">
    <property type="entry name" value="CADHERIN_2"/>
    <property type="match status" value="1"/>
</dbReference>
<dbReference type="Pfam" id="PF17803">
    <property type="entry name" value="Cadherin_4"/>
    <property type="match status" value="3"/>
</dbReference>
<dbReference type="InterPro" id="IPR015919">
    <property type="entry name" value="Cadherin-like_sf"/>
</dbReference>
<feature type="region of interest" description="Disordered" evidence="1">
    <location>
        <begin position="254"/>
        <end position="280"/>
    </location>
</feature>
<evidence type="ECO:0000256" key="1">
    <source>
        <dbReference type="SAM" id="MobiDB-lite"/>
    </source>
</evidence>
<name>A0A9X2B0X6_9VIBR</name>
<dbReference type="SUPFAM" id="SSF49313">
    <property type="entry name" value="Cadherin-like"/>
    <property type="match status" value="1"/>
</dbReference>
<evidence type="ECO:0000259" key="2">
    <source>
        <dbReference type="PROSITE" id="PS50268"/>
    </source>
</evidence>
<dbReference type="PANTHER" id="PTHR14139:SF2">
    <property type="entry name" value="CALSYNTENIN-1"/>
    <property type="match status" value="1"/>
</dbReference>
<feature type="non-terminal residue" evidence="3">
    <location>
        <position position="1"/>
    </location>
</feature>
<dbReference type="InterPro" id="IPR040853">
    <property type="entry name" value="RapA2_cadherin-like"/>
</dbReference>